<evidence type="ECO:0000313" key="1">
    <source>
        <dbReference type="EMBL" id="KYF54483.1"/>
    </source>
</evidence>
<reference evidence="1 2" key="1">
    <citation type="submission" date="2014-02" db="EMBL/GenBank/DDBJ databases">
        <title>The small core and large imbalanced accessory genome model reveals a collaborative survival strategy of Sorangium cellulosum strains in nature.</title>
        <authorList>
            <person name="Han K."/>
            <person name="Peng R."/>
            <person name="Blom J."/>
            <person name="Li Y.-Z."/>
        </authorList>
    </citation>
    <scope>NUCLEOTIDE SEQUENCE [LARGE SCALE GENOMIC DNA]</scope>
    <source>
        <strain evidence="1 2">So0157-25</strain>
    </source>
</reference>
<proteinExistence type="predicted"/>
<sequence length="69" mass="7522">MVVNDARIEEEPGRAERQANVPAVVPRVLSEVRRADERLVSLVQERPVATLCAVAAVGYLIGRVVTRLG</sequence>
<name>A0A150PFL0_SORCE</name>
<protein>
    <recommendedName>
        <fullName evidence="3">DUF883 domain-containing protein</fullName>
    </recommendedName>
</protein>
<evidence type="ECO:0008006" key="3">
    <source>
        <dbReference type="Google" id="ProtNLM"/>
    </source>
</evidence>
<dbReference type="Proteomes" id="UP000075420">
    <property type="component" value="Unassembled WGS sequence"/>
</dbReference>
<dbReference type="AlphaFoldDB" id="A0A150PFL0"/>
<dbReference type="EMBL" id="JELY01001820">
    <property type="protein sequence ID" value="KYF54483.1"/>
    <property type="molecule type" value="Genomic_DNA"/>
</dbReference>
<evidence type="ECO:0000313" key="2">
    <source>
        <dbReference type="Proteomes" id="UP000075420"/>
    </source>
</evidence>
<comment type="caution">
    <text evidence="1">The sequence shown here is derived from an EMBL/GenBank/DDBJ whole genome shotgun (WGS) entry which is preliminary data.</text>
</comment>
<gene>
    <name evidence="1" type="ORF">BE08_19265</name>
</gene>
<accession>A0A150PFL0</accession>
<organism evidence="1 2">
    <name type="scientific">Sorangium cellulosum</name>
    <name type="common">Polyangium cellulosum</name>
    <dbReference type="NCBI Taxonomy" id="56"/>
    <lineage>
        <taxon>Bacteria</taxon>
        <taxon>Pseudomonadati</taxon>
        <taxon>Myxococcota</taxon>
        <taxon>Polyangia</taxon>
        <taxon>Polyangiales</taxon>
        <taxon>Polyangiaceae</taxon>
        <taxon>Sorangium</taxon>
    </lineage>
</organism>